<evidence type="ECO:0000259" key="2">
    <source>
        <dbReference type="Pfam" id="PF21345"/>
    </source>
</evidence>
<dbReference type="InterPro" id="IPR008928">
    <property type="entry name" value="6-hairpin_glycosidase_sf"/>
</dbReference>
<dbReference type="PANTHER" id="PTHR40081">
    <property type="entry name" value="CONCANAVALIN A-LIKE LECTIN/GLUCANASE"/>
    <property type="match status" value="1"/>
</dbReference>
<sequence length="892" mass="102230">MADMLKLNLWVICFFLLVNLSSRAANRIPLKVKNFSPGAPITLGIPFPSGMLHSPDHVRILDKDGREIPSQITEVTSWEPLNNSVKWIWAFFFAGSSDSYTLEYGNDISRSRIKGDKVVIINSQRQNGFAEINTGPLRLTIKKGEGGFLNQVMLDLDRDGFGDEDIIAEEPNARGSFLDLLDDAGIDPSRAIVKHTVKEKGSGPLHGILRIEGEYQYGREDNNVSPFVIRIHAYAGQSYFKVLHTLTYTGVPDKHTRVEGEHSVIATQSEKIIPEDREDDPGWVQPNDQIAGTGLCLNYRLSGDLEYQTGYYDGTWWDQSPSKIFKSSLRPNDQVAVTQTGPKPTRMPPVPKSSPDERIKKGFVANISCNTRTEKKLEKVAGWIDVADKKWGISVGIRDFIQEYPKALKIFGDSSRLYAYIWSPDADPMNFARWSNKPEGQMLGNFAQGMTKTTELVYHFHSAGQDAESIARTVNYFLDPPIAHAHPAVYAESKVYGSFAPRSDNFSEYERGMDYKMDWMLFNQNWEPWYGMFDYGDFKTHYFNKEWKMWANNEPAQDFMLWMQFVRTGDRKYYLAAEAMSRHAMDVDNIHWPKAPRYYGDTNPSLDFWTSKDQPAATPYLGIGRRHASQHWISLLSAHVWVQGWLASYYLSGNHRGLEAARQTADTYSKRIWGDHGLTGRRLYLSVWNMVEVWDATKDECYFEDLKDRVRRMLNYQGGTDQCTSLVMDRYGYSQVYASQGLRKYLQLTGDPKVRNALIRHARSVRDVPPWNHKYESYLSTIHSLLVGYELSGEKSFFEEAVDRAKFLKTDKLPKPIEAIKSQGEMSDALESVSHLPDEKNYHEGANKDVAIWDISQGLRVFGWTHAYNVPYLLYWLRKEKNEKSNIVLKKR</sequence>
<dbReference type="Proteomes" id="UP001172083">
    <property type="component" value="Unassembled WGS sequence"/>
</dbReference>
<reference evidence="4" key="1">
    <citation type="submission" date="2023-06" db="EMBL/GenBank/DDBJ databases">
        <title>Genomic of Agaribacillus aureum.</title>
        <authorList>
            <person name="Wang G."/>
        </authorList>
    </citation>
    <scope>NUCLEOTIDE SEQUENCE</scope>
    <source>
        <strain evidence="4">BMA12</strain>
    </source>
</reference>
<dbReference type="EMBL" id="JAUJEB010000003">
    <property type="protein sequence ID" value="MDN5213522.1"/>
    <property type="molecule type" value="Genomic_DNA"/>
</dbReference>
<feature type="region of interest" description="Disordered" evidence="1">
    <location>
        <begin position="331"/>
        <end position="356"/>
    </location>
</feature>
<protein>
    <submittedName>
        <fullName evidence="4">Uncharacterized protein</fullName>
    </submittedName>
</protein>
<dbReference type="Pfam" id="PF21345">
    <property type="entry name" value="PcRGLX_2nd"/>
    <property type="match status" value="2"/>
</dbReference>
<keyword evidence="5" id="KW-1185">Reference proteome</keyword>
<dbReference type="InterPro" id="IPR048331">
    <property type="entry name" value="PcRGLX/YetA_3rd"/>
</dbReference>
<feature type="domain" description="PcRGLX/YetA-like central beta-sandwich" evidence="2">
    <location>
        <begin position="379"/>
        <end position="479"/>
    </location>
</feature>
<evidence type="ECO:0000313" key="4">
    <source>
        <dbReference type="EMBL" id="MDN5213522.1"/>
    </source>
</evidence>
<proteinExistence type="predicted"/>
<evidence type="ECO:0000313" key="5">
    <source>
        <dbReference type="Proteomes" id="UP001172083"/>
    </source>
</evidence>
<feature type="compositionally biased region" description="Polar residues" evidence="1">
    <location>
        <begin position="331"/>
        <end position="342"/>
    </location>
</feature>
<name>A0ABT8L6Z2_9BACT</name>
<dbReference type="SUPFAM" id="SSF48208">
    <property type="entry name" value="Six-hairpin glycosidases"/>
    <property type="match status" value="1"/>
</dbReference>
<evidence type="ECO:0000259" key="3">
    <source>
        <dbReference type="Pfam" id="PF21346"/>
    </source>
</evidence>
<organism evidence="4 5">
    <name type="scientific">Agaribacillus aureus</name>
    <dbReference type="NCBI Taxonomy" id="3051825"/>
    <lineage>
        <taxon>Bacteria</taxon>
        <taxon>Pseudomonadati</taxon>
        <taxon>Bacteroidota</taxon>
        <taxon>Cytophagia</taxon>
        <taxon>Cytophagales</taxon>
        <taxon>Splendidivirgaceae</taxon>
        <taxon>Agaribacillus</taxon>
    </lineage>
</organism>
<accession>A0ABT8L6Z2</accession>
<dbReference type="InterPro" id="IPR045793">
    <property type="entry name" value="PcRGLX/YetA-like"/>
</dbReference>
<dbReference type="InterPro" id="IPR048330">
    <property type="entry name" value="PcRGLX/YetA_2nd"/>
</dbReference>
<dbReference type="Pfam" id="PF21346">
    <property type="entry name" value="PcRGLX_3rd"/>
    <property type="match status" value="1"/>
</dbReference>
<gene>
    <name evidence="4" type="ORF">QQ020_15735</name>
</gene>
<dbReference type="PANTHER" id="PTHR40081:SF1">
    <property type="entry name" value="TAT PATHWAY SIGNAL SEQUENCE DOMAIN PROTEIN"/>
    <property type="match status" value="1"/>
</dbReference>
<feature type="domain" description="PcRGLX/YetA-like central beta-sandwich" evidence="2">
    <location>
        <begin position="192"/>
        <end position="254"/>
    </location>
</feature>
<comment type="caution">
    <text evidence="4">The sequence shown here is derived from an EMBL/GenBank/DDBJ whole genome shotgun (WGS) entry which is preliminary data.</text>
</comment>
<evidence type="ECO:0000256" key="1">
    <source>
        <dbReference type="SAM" id="MobiDB-lite"/>
    </source>
</evidence>
<feature type="domain" description="PcRGLX/YetA-like C-terminal alpha/alpha toroid" evidence="3">
    <location>
        <begin position="480"/>
        <end position="592"/>
    </location>
</feature>